<evidence type="ECO:0000256" key="4">
    <source>
        <dbReference type="ARBA" id="ARBA00023136"/>
    </source>
</evidence>
<comment type="subcellular location">
    <subcellularLocation>
        <location evidence="1">Membrane</location>
        <topology evidence="1">Multi-pass membrane protein</topology>
    </subcellularLocation>
</comment>
<feature type="transmembrane region" description="Helical" evidence="6">
    <location>
        <begin position="377"/>
        <end position="395"/>
    </location>
</feature>
<protein>
    <recommendedName>
        <fullName evidence="7">Major facilitator superfamily (MFS) profile domain-containing protein</fullName>
    </recommendedName>
</protein>
<dbReference type="InterPro" id="IPR036259">
    <property type="entry name" value="MFS_trans_sf"/>
</dbReference>
<evidence type="ECO:0000256" key="2">
    <source>
        <dbReference type="ARBA" id="ARBA00022692"/>
    </source>
</evidence>
<keyword evidence="3 6" id="KW-1133">Transmembrane helix</keyword>
<dbReference type="PROSITE" id="PS50850">
    <property type="entry name" value="MFS"/>
    <property type="match status" value="1"/>
</dbReference>
<feature type="transmembrane region" description="Helical" evidence="6">
    <location>
        <begin position="459"/>
        <end position="482"/>
    </location>
</feature>
<evidence type="ECO:0000256" key="3">
    <source>
        <dbReference type="ARBA" id="ARBA00022989"/>
    </source>
</evidence>
<feature type="transmembrane region" description="Helical" evidence="6">
    <location>
        <begin position="183"/>
        <end position="203"/>
    </location>
</feature>
<name>A0ABR1E522_NECAM</name>
<accession>A0ABR1E522</accession>
<feature type="region of interest" description="Disordered" evidence="5">
    <location>
        <begin position="572"/>
        <end position="602"/>
    </location>
</feature>
<dbReference type="Proteomes" id="UP001303046">
    <property type="component" value="Unassembled WGS sequence"/>
</dbReference>
<gene>
    <name evidence="8" type="primary">Necator_chrV.g20333</name>
    <name evidence="8" type="ORF">RB195_015541</name>
</gene>
<evidence type="ECO:0000313" key="9">
    <source>
        <dbReference type="Proteomes" id="UP001303046"/>
    </source>
</evidence>
<organism evidence="8 9">
    <name type="scientific">Necator americanus</name>
    <name type="common">Human hookworm</name>
    <dbReference type="NCBI Taxonomy" id="51031"/>
    <lineage>
        <taxon>Eukaryota</taxon>
        <taxon>Metazoa</taxon>
        <taxon>Ecdysozoa</taxon>
        <taxon>Nematoda</taxon>
        <taxon>Chromadorea</taxon>
        <taxon>Rhabditida</taxon>
        <taxon>Rhabditina</taxon>
        <taxon>Rhabditomorpha</taxon>
        <taxon>Strongyloidea</taxon>
        <taxon>Ancylostomatidae</taxon>
        <taxon>Bunostominae</taxon>
        <taxon>Necator</taxon>
    </lineage>
</organism>
<dbReference type="Pfam" id="PF00083">
    <property type="entry name" value="Sugar_tr"/>
    <property type="match status" value="1"/>
</dbReference>
<feature type="transmembrane region" description="Helical" evidence="6">
    <location>
        <begin position="267"/>
        <end position="290"/>
    </location>
</feature>
<evidence type="ECO:0000259" key="7">
    <source>
        <dbReference type="PROSITE" id="PS50850"/>
    </source>
</evidence>
<evidence type="ECO:0000256" key="5">
    <source>
        <dbReference type="SAM" id="MobiDB-lite"/>
    </source>
</evidence>
<feature type="transmembrane region" description="Helical" evidence="6">
    <location>
        <begin position="525"/>
        <end position="542"/>
    </location>
</feature>
<dbReference type="Gene3D" id="1.20.1250.20">
    <property type="entry name" value="MFS general substrate transporter like domains"/>
    <property type="match status" value="1"/>
</dbReference>
<evidence type="ECO:0000256" key="6">
    <source>
        <dbReference type="SAM" id="Phobius"/>
    </source>
</evidence>
<dbReference type="InterPro" id="IPR005828">
    <property type="entry name" value="MFS_sugar_transport-like"/>
</dbReference>
<sequence length="602" mass="68248">MVNHGFLYLKWMSRKKANQDVFVTRLAKQLYLSIDEKDDEPLILTTNHLKTTNESLELDATQSDSTEENCYANLDPDKLVNAYGFGRYQMFGYFLCEFLNFFYSAALYVMPYVEANPVLECTYKNQSLNVDGTCWIAPKNNYSLKGKCGDVGETNLIVKDPHHSTTLIKEFGISCSSFVWKEAGLTAFTVGAIIVVPAMASMADEYGRRKITLASLAISFLGHLLASFAPNYYIFILLRFIIGAASDTYLSLCAIMSCELLPSGSRAWITLVQTIAWVFGMFWVGVLSLFVKEWRLMYMACAAPGALTIAYFFFLPESPHWLIQHEKYKEIEDYIRTSNRWNNTKIDVSVCRRIGPPPQEKRETIGAIIRSPEMLKLLTINGFIQFVMSFYYFGLSFLSVDLSDDRFTAFMLSAFVELPGGLVVIPLMLYAGRRILCLTTMVVQGVAIIIAPFSREPEWCLVAFVLFGKMINSVTYAVHPIYVSELSPTSVRSLFFSIINVPQSIGIIVAPYLRHLDIGPEYTKYVAVGVLCIISGLLCVFLPETKDRPLPPDIKTASDNFTADWRDREELMREQELEEHEYPDEKTPAVFRESHSTPIFRS</sequence>
<dbReference type="EMBL" id="JAVFWL010000005">
    <property type="protein sequence ID" value="KAK6757782.1"/>
    <property type="molecule type" value="Genomic_DNA"/>
</dbReference>
<dbReference type="SUPFAM" id="SSF103473">
    <property type="entry name" value="MFS general substrate transporter"/>
    <property type="match status" value="1"/>
</dbReference>
<keyword evidence="4 6" id="KW-0472">Membrane</keyword>
<feature type="compositionally biased region" description="Basic and acidic residues" evidence="5">
    <location>
        <begin position="583"/>
        <end position="595"/>
    </location>
</feature>
<evidence type="ECO:0000256" key="1">
    <source>
        <dbReference type="ARBA" id="ARBA00004141"/>
    </source>
</evidence>
<keyword evidence="2 6" id="KW-0812">Transmembrane</keyword>
<proteinExistence type="predicted"/>
<keyword evidence="9" id="KW-1185">Reference proteome</keyword>
<feature type="domain" description="Major facilitator superfamily (MFS) profile" evidence="7">
    <location>
        <begin position="89"/>
        <end position="547"/>
    </location>
</feature>
<feature type="transmembrane region" description="Helical" evidence="6">
    <location>
        <begin position="494"/>
        <end position="513"/>
    </location>
</feature>
<feature type="transmembrane region" description="Helical" evidence="6">
    <location>
        <begin position="407"/>
        <end position="428"/>
    </location>
</feature>
<reference evidence="8 9" key="1">
    <citation type="submission" date="2023-08" db="EMBL/GenBank/DDBJ databases">
        <title>A Necator americanus chromosomal reference genome.</title>
        <authorList>
            <person name="Ilik V."/>
            <person name="Petrzelkova K.J."/>
            <person name="Pardy F."/>
            <person name="Fuh T."/>
            <person name="Niatou-Singa F.S."/>
            <person name="Gouil Q."/>
            <person name="Baker L."/>
            <person name="Ritchie M.E."/>
            <person name="Jex A.R."/>
            <person name="Gazzola D."/>
            <person name="Li H."/>
            <person name="Toshio Fujiwara R."/>
            <person name="Zhan B."/>
            <person name="Aroian R.V."/>
            <person name="Pafco B."/>
            <person name="Schwarz E.M."/>
        </authorList>
    </citation>
    <scope>NUCLEOTIDE SEQUENCE [LARGE SCALE GENOMIC DNA]</scope>
    <source>
        <strain evidence="8 9">Aroian</strain>
        <tissue evidence="8">Whole animal</tissue>
    </source>
</reference>
<dbReference type="PANTHER" id="PTHR24064">
    <property type="entry name" value="SOLUTE CARRIER FAMILY 22 MEMBER"/>
    <property type="match status" value="1"/>
</dbReference>
<feature type="transmembrane region" description="Helical" evidence="6">
    <location>
        <begin position="91"/>
        <end position="110"/>
    </location>
</feature>
<dbReference type="InterPro" id="IPR020846">
    <property type="entry name" value="MFS_dom"/>
</dbReference>
<evidence type="ECO:0000313" key="8">
    <source>
        <dbReference type="EMBL" id="KAK6757782.1"/>
    </source>
</evidence>
<comment type="caution">
    <text evidence="8">The sequence shown here is derived from an EMBL/GenBank/DDBJ whole genome shotgun (WGS) entry which is preliminary data.</text>
</comment>